<dbReference type="Pfam" id="PF17820">
    <property type="entry name" value="PDZ_6"/>
    <property type="match status" value="1"/>
</dbReference>
<dbReference type="InterPro" id="IPR041489">
    <property type="entry name" value="PDZ_6"/>
</dbReference>
<protein>
    <recommendedName>
        <fullName evidence="5">PDZ domain-containing protein</fullName>
    </recommendedName>
</protein>
<sequence length="258" mass="27753">VGLTQIVQVVSNSPAQEAGLKKGDVIFAINDHEMRNTQEVGTQIRVNLGETVTMLVKREGDFLEVPVHARWVAPDIVHIVEPGESASSVASLLGFAVDSVREAAGIEYRLTEGQQLAIRDENDIVVSYGIRAGDSVASVARALDVDEETVRQAAGLPDPEALTPGQELRLEQGPTGIMIGSLYPAMTESESFPLWEAFPKSIDTTFQVLTLARNEFISWFKGGGRPQVAGPVGIAQVTGDVVEEQGYRPLLDFAALLS</sequence>
<organism evidence="4">
    <name type="scientific">marine sediment metagenome</name>
    <dbReference type="NCBI Taxonomy" id="412755"/>
    <lineage>
        <taxon>unclassified sequences</taxon>
        <taxon>metagenomes</taxon>
        <taxon>ecological metagenomes</taxon>
    </lineage>
</organism>
<dbReference type="InterPro" id="IPR036034">
    <property type="entry name" value="PDZ_sf"/>
</dbReference>
<dbReference type="SMART" id="SM00257">
    <property type="entry name" value="LysM"/>
    <property type="match status" value="2"/>
</dbReference>
<dbReference type="Pfam" id="PF01476">
    <property type="entry name" value="LysM"/>
    <property type="match status" value="1"/>
</dbReference>
<feature type="non-terminal residue" evidence="4">
    <location>
        <position position="258"/>
    </location>
</feature>
<evidence type="ECO:0000259" key="3">
    <source>
        <dbReference type="PROSITE" id="PS51782"/>
    </source>
</evidence>
<dbReference type="SUPFAM" id="SSF50156">
    <property type="entry name" value="PDZ domain-like"/>
    <property type="match status" value="1"/>
</dbReference>
<dbReference type="InterPro" id="IPR036779">
    <property type="entry name" value="LysM_dom_sf"/>
</dbReference>
<evidence type="ECO:0000313" key="4">
    <source>
        <dbReference type="EMBL" id="GAG16294.1"/>
    </source>
</evidence>
<evidence type="ECO:0000259" key="2">
    <source>
        <dbReference type="PROSITE" id="PS50106"/>
    </source>
</evidence>
<dbReference type="Gene3D" id="3.10.350.10">
    <property type="entry name" value="LysM domain"/>
    <property type="match status" value="1"/>
</dbReference>
<dbReference type="PANTHER" id="PTHR42837:SF2">
    <property type="entry name" value="MEMBRANE METALLOPROTEASE ARASP2, CHLOROPLASTIC-RELATED"/>
    <property type="match status" value="1"/>
</dbReference>
<dbReference type="GO" id="GO:0016020">
    <property type="term" value="C:membrane"/>
    <property type="evidence" value="ECO:0007669"/>
    <property type="project" value="InterPro"/>
</dbReference>
<dbReference type="InterPro" id="IPR018392">
    <property type="entry name" value="LysM"/>
</dbReference>
<dbReference type="AlphaFoldDB" id="X0VDP4"/>
<comment type="caution">
    <text evidence="4">The sequence shown here is derived from an EMBL/GenBank/DDBJ whole genome shotgun (WGS) entry which is preliminary data.</text>
</comment>
<evidence type="ECO:0008006" key="5">
    <source>
        <dbReference type="Google" id="ProtNLM"/>
    </source>
</evidence>
<evidence type="ECO:0000256" key="1">
    <source>
        <dbReference type="ARBA" id="ARBA00001947"/>
    </source>
</evidence>
<dbReference type="PROSITE" id="PS51782">
    <property type="entry name" value="LYSM"/>
    <property type="match status" value="1"/>
</dbReference>
<proteinExistence type="predicted"/>
<dbReference type="EMBL" id="BARS01035231">
    <property type="protein sequence ID" value="GAG16294.1"/>
    <property type="molecule type" value="Genomic_DNA"/>
</dbReference>
<name>X0VDP4_9ZZZZ</name>
<dbReference type="InterPro" id="IPR001478">
    <property type="entry name" value="PDZ"/>
</dbReference>
<feature type="domain" description="PDZ" evidence="2">
    <location>
        <begin position="6"/>
        <end position="60"/>
    </location>
</feature>
<dbReference type="PANTHER" id="PTHR42837">
    <property type="entry name" value="REGULATOR OF SIGMA-E PROTEASE RSEP"/>
    <property type="match status" value="1"/>
</dbReference>
<gene>
    <name evidence="4" type="ORF">S01H1_54313</name>
</gene>
<dbReference type="PROSITE" id="PS50106">
    <property type="entry name" value="PDZ"/>
    <property type="match status" value="1"/>
</dbReference>
<dbReference type="GO" id="GO:0004222">
    <property type="term" value="F:metalloendopeptidase activity"/>
    <property type="evidence" value="ECO:0007669"/>
    <property type="project" value="InterPro"/>
</dbReference>
<feature type="domain" description="LysM" evidence="3">
    <location>
        <begin position="126"/>
        <end position="170"/>
    </location>
</feature>
<comment type="cofactor">
    <cofactor evidence="1">
        <name>Zn(2+)</name>
        <dbReference type="ChEBI" id="CHEBI:29105"/>
    </cofactor>
</comment>
<dbReference type="CDD" id="cd00118">
    <property type="entry name" value="LysM"/>
    <property type="match status" value="1"/>
</dbReference>
<dbReference type="Gene3D" id="2.30.42.10">
    <property type="match status" value="1"/>
</dbReference>
<accession>X0VDP4</accession>
<feature type="non-terminal residue" evidence="4">
    <location>
        <position position="1"/>
    </location>
</feature>
<dbReference type="CDD" id="cd23081">
    <property type="entry name" value="cpPDZ_EcRseP-like"/>
    <property type="match status" value="1"/>
</dbReference>
<reference evidence="4" key="1">
    <citation type="journal article" date="2014" name="Front. Microbiol.">
        <title>High frequency of phylogenetically diverse reductive dehalogenase-homologous genes in deep subseafloor sedimentary metagenomes.</title>
        <authorList>
            <person name="Kawai M."/>
            <person name="Futagami T."/>
            <person name="Toyoda A."/>
            <person name="Takaki Y."/>
            <person name="Nishi S."/>
            <person name="Hori S."/>
            <person name="Arai W."/>
            <person name="Tsubouchi T."/>
            <person name="Morono Y."/>
            <person name="Uchiyama I."/>
            <person name="Ito T."/>
            <person name="Fujiyama A."/>
            <person name="Inagaki F."/>
            <person name="Takami H."/>
        </authorList>
    </citation>
    <scope>NUCLEOTIDE SEQUENCE</scope>
    <source>
        <strain evidence="4">Expedition CK06-06</strain>
    </source>
</reference>
<dbReference type="InterPro" id="IPR004387">
    <property type="entry name" value="Pept_M50_Zn"/>
</dbReference>
<dbReference type="GO" id="GO:0006508">
    <property type="term" value="P:proteolysis"/>
    <property type="evidence" value="ECO:0007669"/>
    <property type="project" value="InterPro"/>
</dbReference>